<evidence type="ECO:0000256" key="6">
    <source>
        <dbReference type="NCBIfam" id="TIGR00938"/>
    </source>
</evidence>
<dbReference type="PANTHER" id="PTHR21064:SF6">
    <property type="entry name" value="AMINOGLYCOSIDE PHOSPHOTRANSFERASE DOMAIN-CONTAINING PROTEIN"/>
    <property type="match status" value="1"/>
</dbReference>
<evidence type="ECO:0000256" key="3">
    <source>
        <dbReference type="ARBA" id="ARBA00022777"/>
    </source>
</evidence>
<keyword evidence="2 5" id="KW-0547">Nucleotide-binding</keyword>
<accession>A0ABS6MZK5</accession>
<dbReference type="Proteomes" id="UP000813068">
    <property type="component" value="Unassembled WGS sequence"/>
</dbReference>
<evidence type="ECO:0000256" key="4">
    <source>
        <dbReference type="ARBA" id="ARBA00022840"/>
    </source>
</evidence>
<reference evidence="8 9" key="1">
    <citation type="submission" date="2021-06" db="EMBL/GenBank/DDBJ databases">
        <title>Differences between aerobic and microaerobic xylene degrading microbial communities.</title>
        <authorList>
            <person name="Banerjee S."/>
            <person name="Tancsics A."/>
        </authorList>
    </citation>
    <scope>NUCLEOTIDE SEQUENCE [LARGE SCALE GENOMIC DNA]</scope>
    <source>
        <strain evidence="8 9">MAP12</strain>
    </source>
</reference>
<comment type="caution">
    <text evidence="8">The sequence shown here is derived from an EMBL/GenBank/DDBJ whole genome shotgun (WGS) entry which is preliminary data.</text>
</comment>
<sequence length="318" mass="35007">MSVFTPLERHELEAFLAPYGLGRLLEFEGIAAGTENSNFFVSLERGEYVLTLIERGPREDLGFFIALLDVLQQAGLPVPYAVRTADGQALGELAGLPALLQPRLPGRHVAQPNPHHCHAVGELLARLHLATRGEMIERPSDRGLDWMLAEGPLQALRLDDDSRQLLKTALAEIVQLRPRLAHLPQANLHGDLFHDNVLFDGNRLSGVIDFYNACSGPMLYDLAIAANDWCAEPGGQFDAQRLHALLGGYAALRPFSAAEAELWPAMLRIACVRFWLSRLIAAETFAGQDVLIKNPDEYRRLLAARQTLDAGLGLPFAL</sequence>
<evidence type="ECO:0000256" key="5">
    <source>
        <dbReference type="HAMAP-Rule" id="MF_00301"/>
    </source>
</evidence>
<keyword evidence="5" id="KW-0028">Amino-acid biosynthesis</keyword>
<keyword evidence="9" id="KW-1185">Reference proteome</keyword>
<dbReference type="InterPro" id="IPR050249">
    <property type="entry name" value="Pseudomonas-type_ThrB"/>
</dbReference>
<dbReference type="EMBL" id="JAHRGL010000049">
    <property type="protein sequence ID" value="MBV2134240.1"/>
    <property type="molecule type" value="Genomic_DNA"/>
</dbReference>
<dbReference type="InterPro" id="IPR002575">
    <property type="entry name" value="Aminoglycoside_PTrfase"/>
</dbReference>
<dbReference type="PANTHER" id="PTHR21064">
    <property type="entry name" value="AMINOGLYCOSIDE PHOSPHOTRANSFERASE DOMAIN-CONTAINING PROTEIN-RELATED"/>
    <property type="match status" value="1"/>
</dbReference>
<dbReference type="CDD" id="cd05153">
    <property type="entry name" value="HomoserineK_II"/>
    <property type="match status" value="1"/>
</dbReference>
<keyword evidence="4 5" id="KW-0067">ATP-binding</keyword>
<dbReference type="EC" id="2.7.1.39" evidence="5 6"/>
<evidence type="ECO:0000313" key="9">
    <source>
        <dbReference type="Proteomes" id="UP000813068"/>
    </source>
</evidence>
<organism evidence="8 9">
    <name type="scientific">Geopseudomonas aromaticivorans</name>
    <dbReference type="NCBI Taxonomy" id="2849492"/>
    <lineage>
        <taxon>Bacteria</taxon>
        <taxon>Pseudomonadati</taxon>
        <taxon>Pseudomonadota</taxon>
        <taxon>Gammaproteobacteria</taxon>
        <taxon>Pseudomonadales</taxon>
        <taxon>Pseudomonadaceae</taxon>
        <taxon>Geopseudomonas</taxon>
    </lineage>
</organism>
<evidence type="ECO:0000256" key="1">
    <source>
        <dbReference type="ARBA" id="ARBA00022679"/>
    </source>
</evidence>
<comment type="catalytic activity">
    <reaction evidence="5">
        <text>L-homoserine + ATP = O-phospho-L-homoserine + ADP + H(+)</text>
        <dbReference type="Rhea" id="RHEA:13985"/>
        <dbReference type="ChEBI" id="CHEBI:15378"/>
        <dbReference type="ChEBI" id="CHEBI:30616"/>
        <dbReference type="ChEBI" id="CHEBI:57476"/>
        <dbReference type="ChEBI" id="CHEBI:57590"/>
        <dbReference type="ChEBI" id="CHEBI:456216"/>
        <dbReference type="EC" id="2.7.1.39"/>
    </reaction>
</comment>
<proteinExistence type="inferred from homology"/>
<dbReference type="Pfam" id="PF01636">
    <property type="entry name" value="APH"/>
    <property type="match status" value="1"/>
</dbReference>
<comment type="pathway">
    <text evidence="5">Amino-acid biosynthesis; L-threonine biosynthesis; L-threonine from L-aspartate: step 4/5.</text>
</comment>
<evidence type="ECO:0000313" key="8">
    <source>
        <dbReference type="EMBL" id="MBV2134240.1"/>
    </source>
</evidence>
<dbReference type="NCBIfam" id="TIGR00938">
    <property type="entry name" value="thrB_alt"/>
    <property type="match status" value="1"/>
</dbReference>
<dbReference type="NCBIfam" id="NF003558">
    <property type="entry name" value="PRK05231.1"/>
    <property type="match status" value="1"/>
</dbReference>
<comment type="similarity">
    <text evidence="5">Belongs to the pseudomonas-type ThrB family.</text>
</comment>
<evidence type="ECO:0000259" key="7">
    <source>
        <dbReference type="Pfam" id="PF01636"/>
    </source>
</evidence>
<dbReference type="InterPro" id="IPR005280">
    <property type="entry name" value="Homoserine_kinase_II"/>
</dbReference>
<keyword evidence="3 5" id="KW-0418">Kinase</keyword>
<dbReference type="GO" id="GO:0004413">
    <property type="term" value="F:homoserine kinase activity"/>
    <property type="evidence" value="ECO:0007669"/>
    <property type="project" value="UniProtKB-EC"/>
</dbReference>
<name>A0ABS6MZK5_9GAMM</name>
<keyword evidence="5" id="KW-0791">Threonine biosynthesis</keyword>
<dbReference type="RefSeq" id="WP_217682672.1">
    <property type="nucleotide sequence ID" value="NZ_JAHRGL010000049.1"/>
</dbReference>
<gene>
    <name evidence="5" type="primary">thrB</name>
    <name evidence="8" type="ORF">KRX52_15780</name>
</gene>
<protein>
    <recommendedName>
        <fullName evidence="5 6">Homoserine kinase</fullName>
        <shortName evidence="5">HK</shortName>
        <shortName evidence="5">HSK</shortName>
        <ecNumber evidence="5 6">2.7.1.39</ecNumber>
    </recommendedName>
</protein>
<keyword evidence="1 5" id="KW-0808">Transferase</keyword>
<evidence type="ECO:0000256" key="2">
    <source>
        <dbReference type="ARBA" id="ARBA00022741"/>
    </source>
</evidence>
<dbReference type="HAMAP" id="MF_00301">
    <property type="entry name" value="Homoser_kinase_2"/>
    <property type="match status" value="1"/>
</dbReference>
<feature type="domain" description="Aminoglycoside phosphotransferase" evidence="7">
    <location>
        <begin position="27"/>
        <end position="255"/>
    </location>
</feature>